<reference evidence="1" key="1">
    <citation type="submission" date="2022-12" db="EMBL/GenBank/DDBJ databases">
        <title>Clostridium sp. nov., isolated from industrial wastewater.</title>
        <authorList>
            <person name="Jiayan W."/>
        </authorList>
    </citation>
    <scope>NUCLEOTIDE SEQUENCE</scope>
    <source>
        <strain evidence="1">ZC22-4</strain>
    </source>
</reference>
<gene>
    <name evidence="1" type="ORF">OW729_12135</name>
</gene>
<evidence type="ECO:0008006" key="3">
    <source>
        <dbReference type="Google" id="ProtNLM"/>
    </source>
</evidence>
<accession>A0ABT4DAM4</accession>
<protein>
    <recommendedName>
        <fullName evidence="3">Transposase</fullName>
    </recommendedName>
</protein>
<evidence type="ECO:0000313" key="1">
    <source>
        <dbReference type="EMBL" id="MCY6959357.1"/>
    </source>
</evidence>
<name>A0ABT4DAM4_9CLOT</name>
<dbReference type="Proteomes" id="UP001144612">
    <property type="component" value="Unassembled WGS sequence"/>
</dbReference>
<dbReference type="RefSeq" id="WP_268061786.1">
    <property type="nucleotide sequence ID" value="NZ_JAPQFJ010000012.1"/>
</dbReference>
<evidence type="ECO:0000313" key="2">
    <source>
        <dbReference type="Proteomes" id="UP001144612"/>
    </source>
</evidence>
<proteinExistence type="predicted"/>
<comment type="caution">
    <text evidence="1">The sequence shown here is derived from an EMBL/GenBank/DDBJ whole genome shotgun (WGS) entry which is preliminary data.</text>
</comment>
<dbReference type="EMBL" id="JAPQFJ010000012">
    <property type="protein sequence ID" value="MCY6959357.1"/>
    <property type="molecule type" value="Genomic_DNA"/>
</dbReference>
<sequence length="41" mass="4852">MSFNKKPCPIKLENINENSATVYYVKAINKTDKYKALMQWK</sequence>
<organism evidence="1 2">
    <name type="scientific">Clostridium brassicae</name>
    <dbReference type="NCBI Taxonomy" id="2999072"/>
    <lineage>
        <taxon>Bacteria</taxon>
        <taxon>Bacillati</taxon>
        <taxon>Bacillota</taxon>
        <taxon>Clostridia</taxon>
        <taxon>Eubacteriales</taxon>
        <taxon>Clostridiaceae</taxon>
        <taxon>Clostridium</taxon>
    </lineage>
</organism>
<keyword evidence="2" id="KW-1185">Reference proteome</keyword>